<name>A0A918TNT8_9RHOB</name>
<dbReference type="Gene3D" id="3.40.50.300">
    <property type="entry name" value="P-loop containing nucleotide triphosphate hydrolases"/>
    <property type="match status" value="1"/>
</dbReference>
<dbReference type="AlphaFoldDB" id="A0A918TNT8"/>
<comment type="caution">
    <text evidence="5">Lacks conserved residue(s) required for the propagation of feature annotation.</text>
</comment>
<feature type="binding site" evidence="5">
    <location>
        <position position="149"/>
    </location>
    <ligand>
        <name>AMP</name>
        <dbReference type="ChEBI" id="CHEBI:456215"/>
    </ligand>
</feature>
<evidence type="ECO:0000256" key="2">
    <source>
        <dbReference type="ARBA" id="ARBA00022727"/>
    </source>
</evidence>
<feature type="binding site" evidence="5">
    <location>
        <position position="37"/>
    </location>
    <ligand>
        <name>AMP</name>
        <dbReference type="ChEBI" id="CHEBI:456215"/>
    </ligand>
</feature>
<dbReference type="SUPFAM" id="SSF52540">
    <property type="entry name" value="P-loop containing nucleoside triphosphate hydrolases"/>
    <property type="match status" value="1"/>
</dbReference>
<keyword evidence="1 5" id="KW-0808">Transferase</keyword>
<dbReference type="GO" id="GO:0004017">
    <property type="term" value="F:AMP kinase activity"/>
    <property type="evidence" value="ECO:0007669"/>
    <property type="project" value="UniProtKB-UniRule"/>
</dbReference>
<dbReference type="Proteomes" id="UP000638981">
    <property type="component" value="Unassembled WGS sequence"/>
</dbReference>
<feature type="binding site" evidence="5">
    <location>
        <begin position="84"/>
        <end position="87"/>
    </location>
    <ligand>
        <name>AMP</name>
        <dbReference type="ChEBI" id="CHEBI:456215"/>
    </ligand>
</feature>
<keyword evidence="2 5" id="KW-0545">Nucleotide biosynthesis</keyword>
<dbReference type="PRINTS" id="PR00094">
    <property type="entry name" value="ADENYLTKNASE"/>
</dbReference>
<dbReference type="NCBIfam" id="NF011100">
    <property type="entry name" value="PRK14527.1"/>
    <property type="match status" value="1"/>
</dbReference>
<feature type="binding site" evidence="5">
    <location>
        <position position="32"/>
    </location>
    <ligand>
        <name>AMP</name>
        <dbReference type="ChEBI" id="CHEBI:456215"/>
    </ligand>
</feature>
<feature type="binding site" evidence="5">
    <location>
        <position position="138"/>
    </location>
    <ligand>
        <name>AMP</name>
        <dbReference type="ChEBI" id="CHEBI:456215"/>
    </ligand>
</feature>
<sequence>MVNIILLGPPGAGKGTQAKKLVDERAMVQLSTGDMLREAKSSGTEMGRRVAEVMDKGHLVTDEIVIGLIEEKLAQGGSGFIFDGFPRTLKQADALGELLARKGQKLDAVIELVVDDEALVARIVRRAEESAAAGQPVRADDNPEVFAGRLREYYKKTAPLTGYYYAKGDLRQVDGMASMAEVGEAIAKVLDRT</sequence>
<dbReference type="EMBL" id="BMYJ01000004">
    <property type="protein sequence ID" value="GHC53100.1"/>
    <property type="molecule type" value="Genomic_DNA"/>
</dbReference>
<evidence type="ECO:0000256" key="5">
    <source>
        <dbReference type="HAMAP-Rule" id="MF_00235"/>
    </source>
</evidence>
<keyword evidence="5" id="KW-0963">Cytoplasm</keyword>
<comment type="similarity">
    <text evidence="5 6">Belongs to the adenylate kinase family.</text>
</comment>
<dbReference type="Pfam" id="PF00406">
    <property type="entry name" value="ADK"/>
    <property type="match status" value="1"/>
</dbReference>
<comment type="function">
    <text evidence="5">Catalyzes the reversible transfer of the terminal phosphate group between ATP and AMP. Plays an important role in cellular energy homeostasis and in adenine nucleotide metabolism.</text>
</comment>
<proteinExistence type="inferred from homology"/>
<comment type="subunit">
    <text evidence="5 7">Monomer.</text>
</comment>
<feature type="binding site" evidence="5">
    <location>
        <begin position="11"/>
        <end position="16"/>
    </location>
    <ligand>
        <name>ATP</name>
        <dbReference type="ChEBI" id="CHEBI:30616"/>
    </ligand>
</feature>
<dbReference type="InterPro" id="IPR006259">
    <property type="entry name" value="Adenyl_kin_sub"/>
</dbReference>
<dbReference type="NCBIfam" id="NF011104">
    <property type="entry name" value="PRK14531.1"/>
    <property type="match status" value="1"/>
</dbReference>
<dbReference type="HAMAP" id="MF_00235">
    <property type="entry name" value="Adenylate_kinase_Adk"/>
    <property type="match status" value="1"/>
</dbReference>
<evidence type="ECO:0000256" key="7">
    <source>
        <dbReference type="RuleBase" id="RU003331"/>
    </source>
</evidence>
<gene>
    <name evidence="5 8" type="primary">adk</name>
    <name evidence="8" type="ORF">GCM10007315_14650</name>
</gene>
<keyword evidence="3 5" id="KW-0547">Nucleotide-binding</keyword>
<comment type="subcellular location">
    <subcellularLocation>
        <location evidence="5 7">Cytoplasm</location>
    </subcellularLocation>
</comment>
<dbReference type="NCBIfam" id="NF011105">
    <property type="entry name" value="PRK14532.1"/>
    <property type="match status" value="1"/>
</dbReference>
<evidence type="ECO:0000313" key="8">
    <source>
        <dbReference type="EMBL" id="GHC53100.1"/>
    </source>
</evidence>
<dbReference type="CDD" id="cd01428">
    <property type="entry name" value="ADK"/>
    <property type="match status" value="1"/>
</dbReference>
<protein>
    <recommendedName>
        <fullName evidence="5 7">Adenylate kinase</fullName>
        <shortName evidence="5">AK</shortName>
        <ecNumber evidence="5 7">2.7.4.3</ecNumber>
    </recommendedName>
    <alternativeName>
        <fullName evidence="5">ATP-AMP transphosphorylase</fullName>
    </alternativeName>
    <alternativeName>
        <fullName evidence="5">ATP:AMP phosphotransferase</fullName>
    </alternativeName>
    <alternativeName>
        <fullName evidence="5">Adenylate monophosphate kinase</fullName>
    </alternativeName>
</protein>
<organism evidence="8 9">
    <name type="scientific">Neogemmobacter tilapiae</name>
    <dbReference type="NCBI Taxonomy" id="875041"/>
    <lineage>
        <taxon>Bacteria</taxon>
        <taxon>Pseudomonadati</taxon>
        <taxon>Pseudomonadota</taxon>
        <taxon>Alphaproteobacteria</taxon>
        <taxon>Rhodobacterales</taxon>
        <taxon>Paracoccaceae</taxon>
        <taxon>Neogemmobacter</taxon>
    </lineage>
</organism>
<feature type="region of interest" description="NMP" evidence="5">
    <location>
        <begin position="31"/>
        <end position="60"/>
    </location>
</feature>
<feature type="binding site" evidence="5">
    <location>
        <position position="177"/>
    </location>
    <ligand>
        <name>ATP</name>
        <dbReference type="ChEBI" id="CHEBI:30616"/>
    </ligand>
</feature>
<feature type="binding site" evidence="5">
    <location>
        <position position="126"/>
    </location>
    <ligand>
        <name>ATP</name>
        <dbReference type="ChEBI" id="CHEBI:30616"/>
    </ligand>
</feature>
<feature type="binding site" evidence="5">
    <location>
        <position position="91"/>
    </location>
    <ligand>
        <name>AMP</name>
        <dbReference type="ChEBI" id="CHEBI:456215"/>
    </ligand>
</feature>
<accession>A0A918TNT8</accession>
<comment type="catalytic activity">
    <reaction evidence="5 7">
        <text>AMP + ATP = 2 ADP</text>
        <dbReference type="Rhea" id="RHEA:12973"/>
        <dbReference type="ChEBI" id="CHEBI:30616"/>
        <dbReference type="ChEBI" id="CHEBI:456215"/>
        <dbReference type="ChEBI" id="CHEBI:456216"/>
        <dbReference type="EC" id="2.7.4.3"/>
    </reaction>
</comment>
<reference evidence="8" key="2">
    <citation type="submission" date="2020-09" db="EMBL/GenBank/DDBJ databases">
        <authorList>
            <person name="Sun Q."/>
            <person name="Kim S."/>
        </authorList>
    </citation>
    <scope>NUCLEOTIDE SEQUENCE</scope>
    <source>
        <strain evidence="8">KCTC 23310</strain>
    </source>
</reference>
<evidence type="ECO:0000256" key="1">
    <source>
        <dbReference type="ARBA" id="ARBA00022679"/>
    </source>
</evidence>
<dbReference type="NCBIfam" id="TIGR01351">
    <property type="entry name" value="adk"/>
    <property type="match status" value="1"/>
</dbReference>
<dbReference type="GO" id="GO:0005737">
    <property type="term" value="C:cytoplasm"/>
    <property type="evidence" value="ECO:0007669"/>
    <property type="project" value="UniProtKB-SubCell"/>
</dbReference>
<dbReference type="InterPro" id="IPR000850">
    <property type="entry name" value="Adenylat/UMP-CMP_kin"/>
</dbReference>
<feature type="binding site" evidence="5">
    <location>
        <begin position="58"/>
        <end position="60"/>
    </location>
    <ligand>
        <name>AMP</name>
        <dbReference type="ChEBI" id="CHEBI:456215"/>
    </ligand>
</feature>
<dbReference type="InterPro" id="IPR027417">
    <property type="entry name" value="P-loop_NTPase"/>
</dbReference>
<dbReference type="InterPro" id="IPR033690">
    <property type="entry name" value="Adenylat_kinase_CS"/>
</dbReference>
<dbReference type="NCBIfam" id="NF001381">
    <property type="entry name" value="PRK00279.1-3"/>
    <property type="match status" value="1"/>
</dbReference>
<keyword evidence="4 5" id="KW-0418">Kinase</keyword>
<keyword evidence="5 7" id="KW-0067">ATP-binding</keyword>
<comment type="domain">
    <text evidence="5">Consists of three domains, a large central CORE domain and two small peripheral domains, NMPbind and LID, which undergo movements during catalysis. The LID domain closes over the site of phosphoryl transfer upon ATP binding. Assembling and dissambling the active center during each catalytic cycle provides an effective means to prevent ATP hydrolysis.</text>
</comment>
<evidence type="ECO:0000256" key="6">
    <source>
        <dbReference type="RuleBase" id="RU003330"/>
    </source>
</evidence>
<dbReference type="GO" id="GO:0044209">
    <property type="term" value="P:AMP salvage"/>
    <property type="evidence" value="ECO:0007669"/>
    <property type="project" value="UniProtKB-UniRule"/>
</dbReference>
<dbReference type="PANTHER" id="PTHR23359">
    <property type="entry name" value="NUCLEOTIDE KINASE"/>
    <property type="match status" value="1"/>
</dbReference>
<dbReference type="GO" id="GO:0005524">
    <property type="term" value="F:ATP binding"/>
    <property type="evidence" value="ECO:0007669"/>
    <property type="project" value="UniProtKB-UniRule"/>
</dbReference>
<keyword evidence="9" id="KW-1185">Reference proteome</keyword>
<comment type="caution">
    <text evidence="8">The sequence shown here is derived from an EMBL/GenBank/DDBJ whole genome shotgun (WGS) entry which is preliminary data.</text>
</comment>
<evidence type="ECO:0000256" key="4">
    <source>
        <dbReference type="ARBA" id="ARBA00022777"/>
    </source>
</evidence>
<evidence type="ECO:0000313" key="9">
    <source>
        <dbReference type="Proteomes" id="UP000638981"/>
    </source>
</evidence>
<dbReference type="PROSITE" id="PS00113">
    <property type="entry name" value="ADENYLATE_KINASE"/>
    <property type="match status" value="1"/>
</dbReference>
<dbReference type="EC" id="2.7.4.3" evidence="5 7"/>
<reference evidence="8" key="1">
    <citation type="journal article" date="2014" name="Int. J. Syst. Evol. Microbiol.">
        <title>Complete genome sequence of Corynebacterium casei LMG S-19264T (=DSM 44701T), isolated from a smear-ripened cheese.</title>
        <authorList>
            <consortium name="US DOE Joint Genome Institute (JGI-PGF)"/>
            <person name="Walter F."/>
            <person name="Albersmeier A."/>
            <person name="Kalinowski J."/>
            <person name="Ruckert C."/>
        </authorList>
    </citation>
    <scope>NUCLEOTIDE SEQUENCE</scope>
    <source>
        <strain evidence="8">KCTC 23310</strain>
    </source>
</reference>
<evidence type="ECO:0000256" key="3">
    <source>
        <dbReference type="ARBA" id="ARBA00022741"/>
    </source>
</evidence>
<comment type="pathway">
    <text evidence="5">Purine metabolism; AMP biosynthesis via salvage pathway; AMP from ADP: step 1/1.</text>
</comment>